<evidence type="ECO:0000256" key="2">
    <source>
        <dbReference type="ARBA" id="ARBA00023125"/>
    </source>
</evidence>
<organism evidence="5 6">
    <name type="scientific">Serratia inhibens</name>
    <dbReference type="NCBI Taxonomy" id="2338073"/>
    <lineage>
        <taxon>Bacteria</taxon>
        <taxon>Pseudomonadati</taxon>
        <taxon>Pseudomonadota</taxon>
        <taxon>Gammaproteobacteria</taxon>
        <taxon>Enterobacterales</taxon>
        <taxon>Yersiniaceae</taxon>
        <taxon>Serratia</taxon>
    </lineage>
</organism>
<dbReference type="Gene3D" id="1.10.260.40">
    <property type="entry name" value="lambda repressor-like DNA-binding domains"/>
    <property type="match status" value="1"/>
</dbReference>
<proteinExistence type="predicted"/>
<dbReference type="InterPro" id="IPR010982">
    <property type="entry name" value="Lambda_DNA-bd_dom_sf"/>
</dbReference>
<name>A0AA92X5K7_9GAMM</name>
<dbReference type="Pfam" id="PF00356">
    <property type="entry name" value="LacI"/>
    <property type="match status" value="1"/>
</dbReference>
<evidence type="ECO:0000256" key="3">
    <source>
        <dbReference type="ARBA" id="ARBA00023163"/>
    </source>
</evidence>
<dbReference type="SUPFAM" id="SSF47413">
    <property type="entry name" value="lambda repressor-like DNA-binding domains"/>
    <property type="match status" value="1"/>
</dbReference>
<dbReference type="Pfam" id="PF00532">
    <property type="entry name" value="Peripla_BP_1"/>
    <property type="match status" value="1"/>
</dbReference>
<dbReference type="CDD" id="cd01392">
    <property type="entry name" value="HTH_LacI"/>
    <property type="match status" value="1"/>
</dbReference>
<dbReference type="CDD" id="cd20010">
    <property type="entry name" value="PBP1_AglR-like"/>
    <property type="match status" value="1"/>
</dbReference>
<dbReference type="Proteomes" id="UP000284338">
    <property type="component" value="Unassembled WGS sequence"/>
</dbReference>
<dbReference type="InterPro" id="IPR028082">
    <property type="entry name" value="Peripla_BP_I"/>
</dbReference>
<keyword evidence="2 5" id="KW-0238">DNA-binding</keyword>
<dbReference type="EMBL" id="QYYG01000001">
    <property type="protein sequence ID" value="RJF57557.1"/>
    <property type="molecule type" value="Genomic_DNA"/>
</dbReference>
<evidence type="ECO:0000313" key="5">
    <source>
        <dbReference type="EMBL" id="RJF57557.1"/>
    </source>
</evidence>
<feature type="domain" description="HTH lacI-type" evidence="4">
    <location>
        <begin position="1"/>
        <end position="55"/>
    </location>
</feature>
<evidence type="ECO:0000256" key="1">
    <source>
        <dbReference type="ARBA" id="ARBA00023015"/>
    </source>
</evidence>
<keyword evidence="1" id="KW-0805">Transcription regulation</keyword>
<dbReference type="InterPro" id="IPR000843">
    <property type="entry name" value="HTH_LacI"/>
</dbReference>
<reference evidence="5 6" key="1">
    <citation type="submission" date="2018-09" db="EMBL/GenBank/DDBJ databases">
        <title>Draft genome of a novel serratia sp. strain with antifungal activity.</title>
        <authorList>
            <person name="Dichmann S.I."/>
            <person name="Park B.P."/>
            <person name="Pathiraja D."/>
            <person name="Choi I.-G."/>
            <person name="Stougaard P."/>
            <person name="Hennessy R.C."/>
        </authorList>
    </citation>
    <scope>NUCLEOTIDE SEQUENCE [LARGE SCALE GENOMIC DNA]</scope>
    <source>
        <strain evidence="5 6">S40</strain>
    </source>
</reference>
<evidence type="ECO:0000313" key="6">
    <source>
        <dbReference type="Proteomes" id="UP000284338"/>
    </source>
</evidence>
<dbReference type="SMART" id="SM00354">
    <property type="entry name" value="HTH_LACI"/>
    <property type="match status" value="1"/>
</dbReference>
<dbReference type="PROSITE" id="PS50932">
    <property type="entry name" value="HTH_LACI_2"/>
    <property type="match status" value="1"/>
</dbReference>
<gene>
    <name evidence="5" type="ORF">D4100_01845</name>
</gene>
<dbReference type="AlphaFoldDB" id="A0AA92X5K7"/>
<dbReference type="PANTHER" id="PTHR30146">
    <property type="entry name" value="LACI-RELATED TRANSCRIPTIONAL REPRESSOR"/>
    <property type="match status" value="1"/>
</dbReference>
<keyword evidence="6" id="KW-1185">Reference proteome</keyword>
<accession>A0AA92X5K7</accession>
<comment type="caution">
    <text evidence="5">The sequence shown here is derived from an EMBL/GenBank/DDBJ whole genome shotgun (WGS) entry which is preliminary data.</text>
</comment>
<dbReference type="RefSeq" id="WP_119802794.1">
    <property type="nucleotide sequence ID" value="NZ_QYYG01000001.1"/>
</dbReference>
<protein>
    <submittedName>
        <fullName evidence="5">LacI family DNA-binding transcriptional regulator</fullName>
    </submittedName>
</protein>
<dbReference type="GO" id="GO:0000976">
    <property type="term" value="F:transcription cis-regulatory region binding"/>
    <property type="evidence" value="ECO:0007669"/>
    <property type="project" value="TreeGrafter"/>
</dbReference>
<dbReference type="SUPFAM" id="SSF53822">
    <property type="entry name" value="Periplasmic binding protein-like I"/>
    <property type="match status" value="1"/>
</dbReference>
<evidence type="ECO:0000259" key="4">
    <source>
        <dbReference type="PROSITE" id="PS50932"/>
    </source>
</evidence>
<dbReference type="Gene3D" id="3.40.50.2300">
    <property type="match status" value="2"/>
</dbReference>
<keyword evidence="3" id="KW-0804">Transcription</keyword>
<dbReference type="InterPro" id="IPR001761">
    <property type="entry name" value="Peripla_BP/Lac1_sug-bd_dom"/>
</dbReference>
<dbReference type="PANTHER" id="PTHR30146:SF155">
    <property type="entry name" value="ALANINE RACEMASE"/>
    <property type="match status" value="1"/>
</dbReference>
<dbReference type="GO" id="GO:0003700">
    <property type="term" value="F:DNA-binding transcription factor activity"/>
    <property type="evidence" value="ECO:0007669"/>
    <property type="project" value="TreeGrafter"/>
</dbReference>
<sequence length="336" mass="37173">MSLKIIAKNLGLSITAVSRALNGHSDISEETRNIIKAEAERIGYQPNTNAQRLKKGKSDAVGLVYPYASSLSNDFFFAMVSAIGHQLAKKEVDFLLITDEQQGECQTFIRLIEGRRIDALIVAHTLEQDPRLALLQQKKVPFLALGRSQLPQPYAWFDFDNRLGLDIATEHLITLGHRRISLLSEDRQQAFIMQRRQGYRDALLRHALSCSPYLKTADVTRRAGYRATLELLALPEPPTAIITDGSVQGEGAVAALREVGRLSGPDAVALIVYDGLPEDCLTRVDATAIIQATREEVGNQIAQMTLALMAGEPVEKIQMLWQPTLRQGTTTFPLKS</sequence>